<evidence type="ECO:0000313" key="2">
    <source>
        <dbReference type="Proteomes" id="UP000727993"/>
    </source>
</evidence>
<evidence type="ECO:0000313" key="1">
    <source>
        <dbReference type="EMBL" id="MBK9295732.1"/>
    </source>
</evidence>
<name>A0A936NAY6_9ACTN</name>
<proteinExistence type="predicted"/>
<sequence length="82" mass="8978">MAVLPEELLEQALELSPTDRAELAAGLLASLDGDFADGAEVERLWTAETERRASQIASGEVRLTTWEHMAGRVDRLRSAPTE</sequence>
<dbReference type="Pfam" id="PF09720">
    <property type="entry name" value="Unstab_antitox"/>
    <property type="match status" value="1"/>
</dbReference>
<dbReference type="InterPro" id="IPR013406">
    <property type="entry name" value="CHP02574_addiction_mod"/>
</dbReference>
<gene>
    <name evidence="1" type="ORF">IPN02_02410</name>
</gene>
<protein>
    <submittedName>
        <fullName evidence="1">Addiction module protein</fullName>
    </submittedName>
</protein>
<accession>A0A936NAY6</accession>
<reference evidence="1 2" key="1">
    <citation type="submission" date="2020-10" db="EMBL/GenBank/DDBJ databases">
        <title>Connecting structure to function with the recovery of over 1000 high-quality activated sludge metagenome-assembled genomes encoding full-length rRNA genes using long-read sequencing.</title>
        <authorList>
            <person name="Singleton C.M."/>
            <person name="Petriglieri F."/>
            <person name="Kristensen J.M."/>
            <person name="Kirkegaard R.H."/>
            <person name="Michaelsen T.Y."/>
            <person name="Andersen M.H."/>
            <person name="Karst S.M."/>
            <person name="Dueholm M.S."/>
            <person name="Nielsen P.H."/>
            <person name="Albertsen M."/>
        </authorList>
    </citation>
    <scope>NUCLEOTIDE SEQUENCE [LARGE SCALE GENOMIC DNA]</scope>
    <source>
        <strain evidence="1">Lyne_18-Q3-R50-59_MAXAC.006</strain>
    </source>
</reference>
<dbReference type="AlphaFoldDB" id="A0A936NAY6"/>
<dbReference type="EMBL" id="JADJZA010000001">
    <property type="protein sequence ID" value="MBK9295732.1"/>
    <property type="molecule type" value="Genomic_DNA"/>
</dbReference>
<dbReference type="Proteomes" id="UP000727993">
    <property type="component" value="Unassembled WGS sequence"/>
</dbReference>
<organism evidence="1 2">
    <name type="scientific">Candidatus Neomicrothrix subdominans</name>
    <dbReference type="NCBI Taxonomy" id="2954438"/>
    <lineage>
        <taxon>Bacteria</taxon>
        <taxon>Bacillati</taxon>
        <taxon>Actinomycetota</taxon>
        <taxon>Acidimicrobiia</taxon>
        <taxon>Acidimicrobiales</taxon>
        <taxon>Microthrixaceae</taxon>
        <taxon>Candidatus Neomicrothrix</taxon>
    </lineage>
</organism>
<comment type="caution">
    <text evidence="1">The sequence shown here is derived from an EMBL/GenBank/DDBJ whole genome shotgun (WGS) entry which is preliminary data.</text>
</comment>